<feature type="compositionally biased region" description="Polar residues" evidence="1">
    <location>
        <begin position="725"/>
        <end position="738"/>
    </location>
</feature>
<name>A0A5N4C1T9_CAMDR</name>
<keyword evidence="3" id="KW-1185">Reference proteome</keyword>
<feature type="region of interest" description="Disordered" evidence="1">
    <location>
        <begin position="524"/>
        <end position="543"/>
    </location>
</feature>
<proteinExistence type="predicted"/>
<organism evidence="2 3">
    <name type="scientific">Camelus dromedarius</name>
    <name type="common">Dromedary</name>
    <name type="synonym">Arabian camel</name>
    <dbReference type="NCBI Taxonomy" id="9838"/>
    <lineage>
        <taxon>Eukaryota</taxon>
        <taxon>Metazoa</taxon>
        <taxon>Chordata</taxon>
        <taxon>Craniata</taxon>
        <taxon>Vertebrata</taxon>
        <taxon>Euteleostomi</taxon>
        <taxon>Mammalia</taxon>
        <taxon>Eutheria</taxon>
        <taxon>Laurasiatheria</taxon>
        <taxon>Artiodactyla</taxon>
        <taxon>Tylopoda</taxon>
        <taxon>Camelidae</taxon>
        <taxon>Camelus</taxon>
    </lineage>
</organism>
<feature type="region of interest" description="Disordered" evidence="1">
    <location>
        <begin position="725"/>
        <end position="747"/>
    </location>
</feature>
<feature type="compositionally biased region" description="Polar residues" evidence="1">
    <location>
        <begin position="394"/>
        <end position="409"/>
    </location>
</feature>
<dbReference type="EMBL" id="JWIN03000037">
    <property type="protein sequence ID" value="KAB1252842.1"/>
    <property type="molecule type" value="Genomic_DNA"/>
</dbReference>
<accession>A0A5N4C1T9</accession>
<feature type="region of interest" description="Disordered" evidence="1">
    <location>
        <begin position="258"/>
        <end position="286"/>
    </location>
</feature>
<gene>
    <name evidence="2" type="ORF">Cadr_000003325</name>
</gene>
<protein>
    <submittedName>
        <fullName evidence="2">Uncharacterized protein</fullName>
    </submittedName>
</protein>
<feature type="compositionally biased region" description="Pro residues" evidence="1">
    <location>
        <begin position="367"/>
        <end position="378"/>
    </location>
</feature>
<sequence>MTHRSQDPHVGSIPLLALFQPLPPTPKWTHPDAQGVFRTVLSSVSQTDSVRTIFRRAHWLVGVEPPECGIHSIDGATPSWAGPRGGSTPSCWALDGARGHNDTQPPIRSEDPSVPRPSTSLLAMKAHEAAPAGRALQSVDRPVRRSRSHTQDEVALVPGTPVGTRNPDPGASVSNVSSGDPALSVVAAYEVAQQFLLLQTWLPPAPFHSLGGPGLPSVDCVEERGRPDSTGAGGPARLSLCSLRRRRGAPVSVAAAVGRLQGRGQRKGGGRSSPREEEAPAWKPPQRSKCFPGCCAPGVLPSLPSSSAASPQPRPFSGFSCGARQPAGSSPPLRRPCQLAGPCFPPVLGARPCPQPRHSASPGPVATHPPGPCSPPRPCTRASPESPPRHASAPGSSQSRSHAPSQATCLRSLHRPSAAGQGPALRRATPPGPVSRSHAIPSGAAIHGRPLSRGLARRRSVHPTGPDRHRVTHQHQALLKAAACTEQALPSAAAPPRRHQASPALRRATLTRPRSLVATHPSHRYYSQPPLIKPARHSGRAPWARPCSRPPPCFHSRPAQAAAAAVLHSRPAQGRRCRLHSGPCSSRRRASSPGPAQGPRPPCFQSGPCSGSRRRASSLALLRGRGPPCFPVRPLRPACRASSPALLKAAAAVLPFRPCSGRARRASIPGPLLKGPPPPCFHSRPCSRPAACSSRACSGPPSLVPLQALPTTTVPSCQVLPLRSHPSTSPCSRNQASQPGPVPEGTSLHQALFSVSHASRSDDVFRCYASEPGPSCYPAALHLCQALSSFFAVKQPCRVLPSKARPKHQPCSCSPHIRLSTTLTALHLSQAILSSAGRRAPAQHTFRALPSGALQPGQSCSLHQRTLSRPSVSIRSAIQSGPTPLRGLSSAAMLPSKDRLFAHPFPSGGLARVLLLPLVGLTEASSKQLKLA</sequence>
<feature type="region of interest" description="Disordered" evidence="1">
    <location>
        <begin position="565"/>
        <end position="611"/>
    </location>
</feature>
<dbReference type="AlphaFoldDB" id="A0A5N4C1T9"/>
<feature type="compositionally biased region" description="Low complexity" evidence="1">
    <location>
        <begin position="304"/>
        <end position="317"/>
    </location>
</feature>
<dbReference type="Proteomes" id="UP000299084">
    <property type="component" value="Unassembled WGS sequence"/>
</dbReference>
<evidence type="ECO:0000313" key="2">
    <source>
        <dbReference type="EMBL" id="KAB1252842.1"/>
    </source>
</evidence>
<evidence type="ECO:0000313" key="3">
    <source>
        <dbReference type="Proteomes" id="UP000299084"/>
    </source>
</evidence>
<feature type="region of interest" description="Disordered" evidence="1">
    <location>
        <begin position="304"/>
        <end position="336"/>
    </location>
</feature>
<evidence type="ECO:0000256" key="1">
    <source>
        <dbReference type="SAM" id="MobiDB-lite"/>
    </source>
</evidence>
<feature type="region of interest" description="Disordered" evidence="1">
    <location>
        <begin position="129"/>
        <end position="178"/>
    </location>
</feature>
<comment type="caution">
    <text evidence="2">The sequence shown here is derived from an EMBL/GenBank/DDBJ whole genome shotgun (WGS) entry which is preliminary data.</text>
</comment>
<reference evidence="2 3" key="1">
    <citation type="journal article" date="2019" name="Mol. Ecol. Resour.">
        <title>Improving Illumina assemblies with Hi-C and long reads: an example with the North African dromedary.</title>
        <authorList>
            <person name="Elbers J.P."/>
            <person name="Rogers M.F."/>
            <person name="Perelman P.L."/>
            <person name="Proskuryakova A.A."/>
            <person name="Serdyukova N.A."/>
            <person name="Johnson W.E."/>
            <person name="Horin P."/>
            <person name="Corander J."/>
            <person name="Murphy D."/>
            <person name="Burger P.A."/>
        </authorList>
    </citation>
    <scope>NUCLEOTIDE SEQUENCE [LARGE SCALE GENOMIC DNA]</scope>
    <source>
        <strain evidence="2">Drom800</strain>
        <tissue evidence="2">Blood</tissue>
    </source>
</reference>
<feature type="region of interest" description="Disordered" evidence="1">
    <location>
        <begin position="354"/>
        <end position="477"/>
    </location>
</feature>
<feature type="compositionally biased region" description="Low complexity" evidence="1">
    <location>
        <begin position="581"/>
        <end position="595"/>
    </location>
</feature>